<feature type="compositionally biased region" description="Basic and acidic residues" evidence="1">
    <location>
        <begin position="326"/>
        <end position="335"/>
    </location>
</feature>
<name>A0A455SV00_9CHLR</name>
<dbReference type="InterPro" id="IPR041698">
    <property type="entry name" value="Methyltransf_25"/>
</dbReference>
<sequence length="335" mass="36697">MRSVEGPSDPIRPPQHRRSTYILDAEHAGELARLMQQDRLLTEALGGLLPEEGISLPETARVLDLACGPGGWLLELAFCFPHATLIGVDLSPSVVEYATTQARSRGLSNVSFQVMDVMEPLAFPDNSFDLINGRLLWSFMLPAAWPRLLAECRRLLRPGGIVRLTEMEEPLTTSPAFERLMALGCQALWQAGQSCSPDGHHIGITPVLPRLVRQAGFVDVRLRPTVIEWSADSPRHYPVFKDFLVGLELVLPFVERLGLATRAELTTLYQQAVAEMQADDFCALWPLLTVWGRVPGSSDAEPPSRSPAQAAAQTPADRLSSPPAGEAREEGPHAC</sequence>
<feature type="domain" description="Methyltransferase" evidence="2">
    <location>
        <begin position="62"/>
        <end position="160"/>
    </location>
</feature>
<evidence type="ECO:0000259" key="2">
    <source>
        <dbReference type="Pfam" id="PF13649"/>
    </source>
</evidence>
<evidence type="ECO:0000313" key="3">
    <source>
        <dbReference type="EMBL" id="BBH92253.1"/>
    </source>
</evidence>
<dbReference type="Gene3D" id="3.40.50.150">
    <property type="entry name" value="Vaccinia Virus protein VP39"/>
    <property type="match status" value="1"/>
</dbReference>
<dbReference type="PANTHER" id="PTHR43591:SF24">
    <property type="entry name" value="2-METHOXY-6-POLYPRENYL-1,4-BENZOQUINOL METHYLASE, MITOCHONDRIAL"/>
    <property type="match status" value="1"/>
</dbReference>
<accession>A0A455SV00</accession>
<dbReference type="GO" id="GO:0008168">
    <property type="term" value="F:methyltransferase activity"/>
    <property type="evidence" value="ECO:0007669"/>
    <property type="project" value="TreeGrafter"/>
</dbReference>
<reference evidence="3" key="1">
    <citation type="submission" date="2018-12" db="EMBL/GenBank/DDBJ databases">
        <title>Novel natural products biosynthetic potential of the class Ktedonobacteria.</title>
        <authorList>
            <person name="Zheng Y."/>
            <person name="Saitou A."/>
            <person name="Wang C.M."/>
            <person name="Toyoda A."/>
            <person name="Minakuchi Y."/>
            <person name="Sekiguchi Y."/>
            <person name="Ueda K."/>
            <person name="Takano H."/>
            <person name="Sakai Y."/>
            <person name="Yokota A."/>
            <person name="Yabe S."/>
        </authorList>
    </citation>
    <scope>NUCLEOTIDE SEQUENCE</scope>
    <source>
        <strain evidence="3">A3-2</strain>
    </source>
</reference>
<feature type="compositionally biased region" description="Low complexity" evidence="1">
    <location>
        <begin position="300"/>
        <end position="316"/>
    </location>
</feature>
<proteinExistence type="predicted"/>
<dbReference type="SUPFAM" id="SSF53335">
    <property type="entry name" value="S-adenosyl-L-methionine-dependent methyltransferases"/>
    <property type="match status" value="1"/>
</dbReference>
<dbReference type="AlphaFoldDB" id="A0A455SV00"/>
<organism evidence="3">
    <name type="scientific">Thermogemmatispora argillosa</name>
    <dbReference type="NCBI Taxonomy" id="2045280"/>
    <lineage>
        <taxon>Bacteria</taxon>
        <taxon>Bacillati</taxon>
        <taxon>Chloroflexota</taxon>
        <taxon>Ktedonobacteria</taxon>
        <taxon>Thermogemmatisporales</taxon>
        <taxon>Thermogemmatisporaceae</taxon>
        <taxon>Thermogemmatispora</taxon>
    </lineage>
</organism>
<feature type="region of interest" description="Disordered" evidence="1">
    <location>
        <begin position="296"/>
        <end position="335"/>
    </location>
</feature>
<dbReference type="EMBL" id="AP019377">
    <property type="protein sequence ID" value="BBH92253.1"/>
    <property type="molecule type" value="Genomic_DNA"/>
</dbReference>
<dbReference type="PANTHER" id="PTHR43591">
    <property type="entry name" value="METHYLTRANSFERASE"/>
    <property type="match status" value="1"/>
</dbReference>
<dbReference type="Pfam" id="PF13649">
    <property type="entry name" value="Methyltransf_25"/>
    <property type="match status" value="1"/>
</dbReference>
<dbReference type="CDD" id="cd02440">
    <property type="entry name" value="AdoMet_MTases"/>
    <property type="match status" value="1"/>
</dbReference>
<gene>
    <name evidence="3" type="ORF">KTA_04520</name>
</gene>
<evidence type="ECO:0000256" key="1">
    <source>
        <dbReference type="SAM" id="MobiDB-lite"/>
    </source>
</evidence>
<dbReference type="InterPro" id="IPR029063">
    <property type="entry name" value="SAM-dependent_MTases_sf"/>
</dbReference>
<protein>
    <recommendedName>
        <fullName evidence="2">Methyltransferase domain-containing protein</fullName>
    </recommendedName>
</protein>